<dbReference type="PANTHER" id="PTHR33221:SF9">
    <property type="entry name" value="RRF2 FAMILY PROTEIN"/>
    <property type="match status" value="1"/>
</dbReference>
<accession>A0A3D9SFM2</accession>
<dbReference type="GO" id="GO:0005829">
    <property type="term" value="C:cytosol"/>
    <property type="evidence" value="ECO:0007669"/>
    <property type="project" value="TreeGrafter"/>
</dbReference>
<dbReference type="AlphaFoldDB" id="A0A3D9SFM2"/>
<dbReference type="RefSeq" id="WP_116188473.1">
    <property type="nucleotide sequence ID" value="NZ_QTTN01000007.1"/>
</dbReference>
<protein>
    <submittedName>
        <fullName evidence="1">BadM/Rrf2 family transcriptional regulator</fullName>
    </submittedName>
</protein>
<comment type="caution">
    <text evidence="1">The sequence shown here is derived from an EMBL/GenBank/DDBJ whole genome shotgun (WGS) entry which is preliminary data.</text>
</comment>
<dbReference type="InterPro" id="IPR036388">
    <property type="entry name" value="WH-like_DNA-bd_sf"/>
</dbReference>
<gene>
    <name evidence="1" type="ORF">A8990_10759</name>
</gene>
<dbReference type="Gene3D" id="1.10.10.10">
    <property type="entry name" value="Winged helix-like DNA-binding domain superfamily/Winged helix DNA-binding domain"/>
    <property type="match status" value="1"/>
</dbReference>
<dbReference type="InterPro" id="IPR000944">
    <property type="entry name" value="Tscrpt_reg_Rrf2"/>
</dbReference>
<evidence type="ECO:0000313" key="2">
    <source>
        <dbReference type="Proteomes" id="UP000256304"/>
    </source>
</evidence>
<dbReference type="PANTHER" id="PTHR33221">
    <property type="entry name" value="WINGED HELIX-TURN-HELIX TRANSCRIPTIONAL REGULATOR, RRF2 FAMILY"/>
    <property type="match status" value="1"/>
</dbReference>
<dbReference type="GO" id="GO:0003700">
    <property type="term" value="F:DNA-binding transcription factor activity"/>
    <property type="evidence" value="ECO:0007669"/>
    <property type="project" value="TreeGrafter"/>
</dbReference>
<name>A0A3D9SFM2_9BACL</name>
<dbReference type="Proteomes" id="UP000256304">
    <property type="component" value="Unassembled WGS sequence"/>
</dbReference>
<dbReference type="InterPro" id="IPR036390">
    <property type="entry name" value="WH_DNA-bd_sf"/>
</dbReference>
<dbReference type="NCBIfam" id="TIGR00738">
    <property type="entry name" value="rrf2_super"/>
    <property type="match status" value="1"/>
</dbReference>
<reference evidence="1 2" key="1">
    <citation type="submission" date="2018-08" db="EMBL/GenBank/DDBJ databases">
        <title>Genomic Encyclopedia of Type Strains, Phase III (KMG-III): the genomes of soil and plant-associated and newly described type strains.</title>
        <authorList>
            <person name="Whitman W."/>
        </authorList>
    </citation>
    <scope>NUCLEOTIDE SEQUENCE [LARGE SCALE GENOMIC DNA]</scope>
    <source>
        <strain evidence="1 2">CGMCC 1.10966</strain>
    </source>
</reference>
<organism evidence="1 2">
    <name type="scientific">Paenibacillus taihuensis</name>
    <dbReference type="NCBI Taxonomy" id="1156355"/>
    <lineage>
        <taxon>Bacteria</taxon>
        <taxon>Bacillati</taxon>
        <taxon>Bacillota</taxon>
        <taxon>Bacilli</taxon>
        <taxon>Bacillales</taxon>
        <taxon>Paenibacillaceae</taxon>
        <taxon>Paenibacillus</taxon>
    </lineage>
</organism>
<sequence>MQYSIGVEYALHCLVYLIDIPPDSTIGIKELSTFQGISETYLSKIFGKLAKAEIVISVPGVKGGYRLSKPAADISFWDVVQAVEGAAPIFQCKNIKDNSLLCQQDEEFASCSRSTPCIINLTMREAEQSMRNVLRGKNLLWLKEEVDKVLTPKARQETQDFFSFGSRVQG</sequence>
<dbReference type="SUPFAM" id="SSF46785">
    <property type="entry name" value="Winged helix' DNA-binding domain"/>
    <property type="match status" value="1"/>
</dbReference>
<keyword evidence="2" id="KW-1185">Reference proteome</keyword>
<dbReference type="EMBL" id="QTTN01000007">
    <property type="protein sequence ID" value="REE88963.1"/>
    <property type="molecule type" value="Genomic_DNA"/>
</dbReference>
<dbReference type="OrthoDB" id="9808360at2"/>
<evidence type="ECO:0000313" key="1">
    <source>
        <dbReference type="EMBL" id="REE88963.1"/>
    </source>
</evidence>
<proteinExistence type="predicted"/>
<dbReference type="PROSITE" id="PS51197">
    <property type="entry name" value="HTH_RRF2_2"/>
    <property type="match status" value="1"/>
</dbReference>
<dbReference type="Pfam" id="PF02082">
    <property type="entry name" value="Rrf2"/>
    <property type="match status" value="1"/>
</dbReference>